<dbReference type="InterPro" id="IPR008964">
    <property type="entry name" value="Invasin/intimin_cell_adhesion"/>
</dbReference>
<evidence type="ECO:0000259" key="3">
    <source>
        <dbReference type="PROSITE" id="PS51127"/>
    </source>
</evidence>
<evidence type="ECO:0000313" key="4">
    <source>
        <dbReference type="EMBL" id="SOU40708.1"/>
    </source>
</evidence>
<sequence>MPLMRLLGILLLSFLLTACGGGGSLEKDGTIGDDDDTTTETSTYTVSLKGYLQSSDTESNTVTAAAPLQLKATLEDEDGDAVAGERITFTLADTIGELNPTTGTALTQSDGIATIELTAGENAGAGEVTATYTIDSVSYTDTFAFESDGAQSTDPQLEVTIVNSSGESARSVDYENPVTAQVVLLIDDEPAAFKLVEFVLTGLGTINPTNGTALTNDQGIATISLLAGTEAGAGSIVATYTDNENTVFSSDAYTFTTEGDAPVQGESLDFSISLSLTSSTTLAEISTISATDSGVIKATILDGDGVEVDGAVVNFSSTLGNLIPSIGTALTNESGVASLNLTSGTVEGAGEITAQYEGVEQTLGFYTRGDAVNPDQSTADISFSILENCPANFKSVRDASSCEAVTSISGDSTAILYIEVTNEDSTTPLTQTLVTATTTIGTITPSTGTAITDANGIALLDIVPGQDVGAGEITVSVLDSNLTKAFQIAAVDIEIAISSSIAADELLAAGATALISIEISKDGELYTTPLTVEFSSGCVSSGQALIDETVTSIGGFARSTYRPLTCVGGDIITATVITGGDTVSANTTINVSPANIGFLQFVEVTEPVIALKGTGGADRTEISEVTFKLVDSNGNDLASRTVNFELSTSVGGITLGTASAITNASGEVTTSVLSGSIATPVRVIASSEEDVDGSTVIVTAPSDILVVSTGIADQNSFSLSRSIFNPHALNVDGNTVAVNARLADHFNNPVPDGTAVTFITEGGVIEPSCVTTSGTCSVTWTSSNPRPFTDSMYENSITQKCDGGLPCPLGILNNDLTVDLPLGGRATVHAYAIGEETFSDLNGNGYFDSEDFFDDLFDIPEAFIDNNEDGSYGGKDCNDGTDPCSRDNSTGDEFEEFVDFDGNGAWTTQNGLYNGLLCREEGEIAGICSRQMVNVFQNQEIVMSGDTAFFRLVTYADDCSAIVGASASEVRVNSDPTSPLVRRSQNDATSQLMCQVDSIDLTQTATGTSSLSLTVFIADIYNNPMPAETTISISTDNGILIGTDSYTYPNTTSIVPVGLSFGITREDLDGGNEQFSGFLTISAEAPSGLETTLSINVTDDL</sequence>
<protein>
    <submittedName>
        <fullName evidence="4">Ig domain-containing protein</fullName>
    </submittedName>
</protein>
<feature type="domain" description="Big-1" evidence="3">
    <location>
        <begin position="51"/>
        <end position="146"/>
    </location>
</feature>
<dbReference type="EMBL" id="LT965928">
    <property type="protein sequence ID" value="SOU40708.1"/>
    <property type="molecule type" value="Genomic_DNA"/>
</dbReference>
<dbReference type="GeneID" id="93663368"/>
<keyword evidence="2" id="KW-0732">Signal</keyword>
<organism evidence="4 5">
    <name type="scientific">Pseudoalteromonas carrageenovora IAM 12662</name>
    <dbReference type="NCBI Taxonomy" id="1314868"/>
    <lineage>
        <taxon>Bacteria</taxon>
        <taxon>Pseudomonadati</taxon>
        <taxon>Pseudomonadota</taxon>
        <taxon>Gammaproteobacteria</taxon>
        <taxon>Alteromonadales</taxon>
        <taxon>Pseudoalteromonadaceae</taxon>
        <taxon>Pseudoalteromonas</taxon>
    </lineage>
</organism>
<gene>
    <name evidence="4" type="ORF">PCAR9_A21160</name>
</gene>
<dbReference type="SMART" id="SM00634">
    <property type="entry name" value="BID_1"/>
    <property type="match status" value="2"/>
</dbReference>
<reference evidence="4 5" key="1">
    <citation type="submission" date="2017-11" db="EMBL/GenBank/DDBJ databases">
        <authorList>
            <person name="Han C.G."/>
        </authorList>
    </citation>
    <scope>NUCLEOTIDE SEQUENCE [LARGE SCALE GENOMIC DNA]</scope>
    <source>
        <strain evidence="5">ATCC 43555</strain>
    </source>
</reference>
<dbReference type="PROSITE" id="PS51127">
    <property type="entry name" value="BIG1"/>
    <property type="match status" value="1"/>
</dbReference>
<dbReference type="RefSeq" id="WP_104642519.1">
    <property type="nucleotide sequence ID" value="NZ_LT965928.1"/>
</dbReference>
<dbReference type="Gene3D" id="2.60.40.10">
    <property type="entry name" value="Immunoglobulins"/>
    <property type="match status" value="5"/>
</dbReference>
<name>A0A2K4X8R7_PSEVC</name>
<dbReference type="SUPFAM" id="SSF49373">
    <property type="entry name" value="Invasin/intimin cell-adhesion fragments"/>
    <property type="match status" value="5"/>
</dbReference>
<comment type="similarity">
    <text evidence="1">Belongs to the intimin/invasin family.</text>
</comment>
<evidence type="ECO:0000256" key="2">
    <source>
        <dbReference type="SAM" id="SignalP"/>
    </source>
</evidence>
<evidence type="ECO:0000256" key="1">
    <source>
        <dbReference type="ARBA" id="ARBA00010116"/>
    </source>
</evidence>
<dbReference type="PROSITE" id="PS51257">
    <property type="entry name" value="PROKAR_LIPOPROTEIN"/>
    <property type="match status" value="1"/>
</dbReference>
<evidence type="ECO:0000313" key="5">
    <source>
        <dbReference type="Proteomes" id="UP000238288"/>
    </source>
</evidence>
<dbReference type="InterPro" id="IPR003344">
    <property type="entry name" value="Big_1_dom"/>
</dbReference>
<dbReference type="AlphaFoldDB" id="A0A2K4X8R7"/>
<proteinExistence type="inferred from homology"/>
<feature type="chain" id="PRO_5014386280" evidence="2">
    <location>
        <begin position="19"/>
        <end position="1101"/>
    </location>
</feature>
<accession>A0A2K4X8R7</accession>
<dbReference type="OrthoDB" id="5522233at2"/>
<dbReference type="Proteomes" id="UP000238288">
    <property type="component" value="Chromosome PCAR9a"/>
</dbReference>
<feature type="signal peptide" evidence="2">
    <location>
        <begin position="1"/>
        <end position="18"/>
    </location>
</feature>
<dbReference type="InterPro" id="IPR013783">
    <property type="entry name" value="Ig-like_fold"/>
</dbReference>